<name>A0ABQ3R3T3_STRRR</name>
<accession>A0ABQ3R3T3</accession>
<proteinExistence type="predicted"/>
<dbReference type="Proteomes" id="UP000646738">
    <property type="component" value="Unassembled WGS sequence"/>
</dbReference>
<keyword evidence="2" id="KW-1185">Reference proteome</keyword>
<evidence type="ECO:0000313" key="2">
    <source>
        <dbReference type="Proteomes" id="UP000646738"/>
    </source>
</evidence>
<evidence type="ECO:0000313" key="1">
    <source>
        <dbReference type="EMBL" id="GHI50508.1"/>
    </source>
</evidence>
<dbReference type="EMBL" id="BNEA01000001">
    <property type="protein sequence ID" value="GHI50508.1"/>
    <property type="molecule type" value="Genomic_DNA"/>
</dbReference>
<comment type="caution">
    <text evidence="1">The sequence shown here is derived from an EMBL/GenBank/DDBJ whole genome shotgun (WGS) entry which is preliminary data.</text>
</comment>
<sequence>MASDRAPSGVRRARCSLRCGNIRLLRRVGDALEAKGGVDVADMCGAAMMAARSAVPATMAVPYVRFVWSGAAAVGEGEVARG</sequence>
<organism evidence="1 2">
    <name type="scientific">Streptomyces rubradiris</name>
    <name type="common">Streptomyces achromogenes subsp. rubradiris</name>
    <dbReference type="NCBI Taxonomy" id="285531"/>
    <lineage>
        <taxon>Bacteria</taxon>
        <taxon>Bacillati</taxon>
        <taxon>Actinomycetota</taxon>
        <taxon>Actinomycetes</taxon>
        <taxon>Kitasatosporales</taxon>
        <taxon>Streptomycetaceae</taxon>
        <taxon>Streptomyces</taxon>
    </lineage>
</organism>
<protein>
    <submittedName>
        <fullName evidence="1">Uncharacterized protein</fullName>
    </submittedName>
</protein>
<reference evidence="2" key="1">
    <citation type="submission" date="2023-07" db="EMBL/GenBank/DDBJ databases">
        <title>Whole genome shotgun sequence of Streptomyces achromogenes subsp. rubradiris NBRC 14000.</title>
        <authorList>
            <person name="Komaki H."/>
            <person name="Tamura T."/>
        </authorList>
    </citation>
    <scope>NUCLEOTIDE SEQUENCE [LARGE SCALE GENOMIC DNA]</scope>
    <source>
        <strain evidence="2">NBRC 14000</strain>
    </source>
</reference>
<gene>
    <name evidence="1" type="ORF">Srubr_03540</name>
</gene>